<sequence>MGYQSRSFAIVTLGLRRISWRSFQKLWVVHGLDMRTCISSGTNGQSERKPSRTLERYLLRVRDRLLGMVGRHLPLIKFLEPRKSRSGEIKKQKETVVFPHQEFDGTPIESELQQWEREDSIFREK</sequence>
<reference evidence="1" key="2">
    <citation type="submission" date="2022-01" db="EMBL/GenBank/DDBJ databases">
        <authorList>
            <person name="Yamashiro T."/>
            <person name="Shiraishi A."/>
            <person name="Satake H."/>
            <person name="Nakayama K."/>
        </authorList>
    </citation>
    <scope>NUCLEOTIDE SEQUENCE</scope>
</reference>
<protein>
    <recommendedName>
        <fullName evidence="3">Ribosomal protein S3</fullName>
    </recommendedName>
</protein>
<evidence type="ECO:0000313" key="1">
    <source>
        <dbReference type="EMBL" id="GJS83539.1"/>
    </source>
</evidence>
<accession>A0ABQ4Z076</accession>
<organism evidence="1 2">
    <name type="scientific">Tanacetum coccineum</name>
    <dbReference type="NCBI Taxonomy" id="301880"/>
    <lineage>
        <taxon>Eukaryota</taxon>
        <taxon>Viridiplantae</taxon>
        <taxon>Streptophyta</taxon>
        <taxon>Embryophyta</taxon>
        <taxon>Tracheophyta</taxon>
        <taxon>Spermatophyta</taxon>
        <taxon>Magnoliopsida</taxon>
        <taxon>eudicotyledons</taxon>
        <taxon>Gunneridae</taxon>
        <taxon>Pentapetalae</taxon>
        <taxon>asterids</taxon>
        <taxon>campanulids</taxon>
        <taxon>Asterales</taxon>
        <taxon>Asteraceae</taxon>
        <taxon>Asteroideae</taxon>
        <taxon>Anthemideae</taxon>
        <taxon>Anthemidinae</taxon>
        <taxon>Tanacetum</taxon>
    </lineage>
</organism>
<name>A0ABQ4Z076_9ASTR</name>
<gene>
    <name evidence="1" type="ORF">Tco_0750080</name>
</gene>
<evidence type="ECO:0008006" key="3">
    <source>
        <dbReference type="Google" id="ProtNLM"/>
    </source>
</evidence>
<evidence type="ECO:0000313" key="2">
    <source>
        <dbReference type="Proteomes" id="UP001151760"/>
    </source>
</evidence>
<dbReference type="Proteomes" id="UP001151760">
    <property type="component" value="Unassembled WGS sequence"/>
</dbReference>
<comment type="caution">
    <text evidence="1">The sequence shown here is derived from an EMBL/GenBank/DDBJ whole genome shotgun (WGS) entry which is preliminary data.</text>
</comment>
<dbReference type="EMBL" id="BQNB010010909">
    <property type="protein sequence ID" value="GJS83539.1"/>
    <property type="molecule type" value="Genomic_DNA"/>
</dbReference>
<reference evidence="1" key="1">
    <citation type="journal article" date="2022" name="Int. J. Mol. Sci.">
        <title>Draft Genome of Tanacetum Coccineum: Genomic Comparison of Closely Related Tanacetum-Family Plants.</title>
        <authorList>
            <person name="Yamashiro T."/>
            <person name="Shiraishi A."/>
            <person name="Nakayama K."/>
            <person name="Satake H."/>
        </authorList>
    </citation>
    <scope>NUCLEOTIDE SEQUENCE</scope>
</reference>
<keyword evidence="2" id="KW-1185">Reference proteome</keyword>
<proteinExistence type="predicted"/>